<feature type="transmembrane region" description="Helical" evidence="19">
    <location>
        <begin position="748"/>
        <end position="767"/>
    </location>
</feature>
<feature type="region of interest" description="Disordered" evidence="18">
    <location>
        <begin position="4083"/>
        <end position="4108"/>
    </location>
</feature>
<dbReference type="SUPFAM" id="SSF56112">
    <property type="entry name" value="Protein kinase-like (PK-like)"/>
    <property type="match status" value="7"/>
</dbReference>
<keyword evidence="5 19" id="KW-0812">Transmembrane</keyword>
<sequence>MDGSIFQGKLPNGQRIAVKRLANNSQQGDVEFKNEVLLVVKLQHRNLVRLLGFCLQKTERLLIYEFVPNASLDQFIFDSRKRTLLDWERRFKIINGTARGLLYLHEDSRLRIIHRDLKASNILLDEKMNPKIADFGMAILFEVDETQGSTSRIVGTHGYMAPEYLMQDQFSVKSDVFSFGVLMLEILDFAKSSCQDAGNSSTLNSTYQKNLETLLSSVSSDPQLINYGFYNLNVGEEPERVNVIALCIGDTSTDRCRICVDESSRKILEVCPSEEGGIVWYDQCLLGYSGSGNYDWGRESIFNGNKASTNSDEFIEAVKRLMERLRVEAALGNSTRKMGKGEISAGNETVYGLVQCIPDMSSADCDKCIGEGLELIFEARIGAIIFRGGCVLRYENYIFLNSTANASPSSSPLPVPTAGSKKGKGKTTAIIVIIVSILSTGKLCNGQSIAVKRLSRDSNQGDLEFKNEVLVMAKLQHRNLVRLLGFSLDGNERLLIYEFLPNASLDHFIFVDLVKRTILDWKTRYKIINGIARGLLYLHEDSRIRIVHRDLKASNILLDGKMNPKIADFGMARLFKLDETRRHTQRIVGTYGYMAPEYVFHGQFSPKSDVFSFGVLILEIISGQENTNFCIDNGEQDIDLLNFTWKSWREGKPENVIDEALISGTNVEMLRCIQIGLLCVQENEVDRPTMAAIVLMLNNFPLTLSLPSKPAFLLYSNNDVYSNTHNFQTATLPASQNGMSIIRSWRRYIFLCTVFVIHMMIMIYPTISQLDFARSSCPDAGNNSTLPNSTYWKNLETLLSTVSSDPQLINYGFYNLSAGEGTDRVNSVAVCIGDISMDMCRICVKESSKKILTVCPNEKAGIVWYDQCLLRYSGSSGNYDWGMKSIFNGNKASSDPDRFVEAVKSLMGRLREEAASGNRTRKLGKGEISVGNETVYGLVQCIPDMSSRDCDRCVGEGSVLISEARMGARIFRGGCVLRYENYTFFNPTPNNGFPSSSPLPTPGAKKGEGKTIVIIVIVVSILSAVFLFVSIFFFLWMRRHKYKMPSDEVQSIAFQEATDEISDVETIQLDFETIKVATNVFSDENQLGQGGFGVVYKGKLCNGQDIAVKRLSRDSNQGDLEFKNEVLVMAKLQHRNLVRLLGFSLDGNEKLLIYEFLPNASLDHFIFDILKNLSMCLHYGVDVVRRTILDWQTRYKIINGIARGLVYLHEDSRIRIVHRDLKASNILLDENMNPKIADFGMAKLFKLDETRRHTQKIVGTYGYMAPEYAYHGQFSPKSDVFSFGILILEIISGQKNTDFCNDNGERDIDLLNFVIYFSLTSHRLMVDYFLQAWKSWRAGKPENVIDKILISSSNVEMIRCIQIGLLCVQENVVDRPTMASVILMLNSFSLTLSLPSKPGFLLYSNNDCSNAHNSQTAPPPASKNGMSADEMGRLSFKPLFFILAAAHLIFPTTSQPDFLYRTCSNNSNYTQNSTFNKNLNNVLLSISSNTRFNNYSFYNATSGHDPDRATALALCRGGVPLEQCRTCVYNSTLRILQDCPNQKEAAVWYQDCQIRYSNNSIYGVEDSTPQIFFWNFRTAEDPVGFNDALWNLLDRLRKEAALGTSVLKSAWGGEKIRNRSVDILYGLVDCYPDLSYLGCFDCLRNLQTVIPSCCNASIGQNHKRPSDNFEGTDVPLFFEMHGLIYALIVKFFFNHKNEFDVHVRSNNLGLDISVGDTDNEISSVETIQFDFDSIKAATNDFASENKLGQGGFGVVYKGKLPNGQLIAVKRLAKNSHQGDVEFKNEVLLVLKLQHRNLVRLLGFCSQQTERLLIYEFVQNGSLDHLLFGTVILVSFSDSEKRRLLDWETRYKIINGIARGLLYLHEDSQIRIVHRDLKPSNILLDVDMNSKISDFGMARLFEVDQTRGNTSRIVGTYGYMAPEYAIHGHFSVKSDVFSFGVLVLEIISGRKNNNFYNGEALEDLTSFAWTNWRAGTTLNVIDSTLTSSLRFDMIRCIHIGLLCVQENIANRPTMTSIVMMLSSASLTLPIPSKPAFFMHTTTNRYDTTLRSDESNSESLSDQHSRNNTSITEIHPPYINGIIEISNINQLGASKRKKEKDRSISEIYTIGNKEMGCRLIWETNLYFMLYSFILPLPHLMFHTTSQLPPFLQFTCSDEAGNYTNNTTFKKNLDTVLLSISSKTSYIDYGYYNETAGQEPDRATALALCRGGVELEQCRRCVYNSTLRITQDCPNQKEAEGLYQDCQIRYSNNSIYGVKDNTVQLFLVNGGRVEDWVGFNMALRSLFDRLKMEASSGSSIQKSAWGGEKVRSPSMDTIYGLVDCFPDLSYLDCFDCLNQLQASLPSCCNASIGVRLAATSCQLAYELHPKKRKRPSDNFEGMNIPLFFKMGSLIYALIVKMNLIFMYVLINLCLDISAGGTGNEIISVETIQFDFDSIKVATNDFASENKLGQGGFGVVYKGKLPDGRAIAVKRLASSSQQGDVEFKNEVLLMLKLQHRNLVRLLGFCLQGSERLLIYEFIQNGSLDHFIFDSAKRGLLDWETRCKIINGIARGLVYLHEDSQHRIIHRDLKASNILLDEDMNSKISDFGMARLFEVDQTQGNTNRVVGTYGYMAPEYVIHGRFSVKSDVYSFGILVLEILSGQKNNSFHNKELSEDLSSFAWTNWMAGTISNIIDSTLTVGSRIEMIRCIHIGLLCVQENLTNRPTMTTVVMMLSTSSLTLPMPSKPAFFLHSSTNRYNGTLARPGGANCENASIQLSKNYIPITEVHPHFIYSSCSNNAIYTNNSPFKKNLHNVLFSISSQTTLLDYGRFYNATSGEDPDRATALALCRGGVPLEQCRSCVYNSTLRITKDCPKQREAEGWYSDCQIRYSNNSIYGVLVRNIKYVVWNRRTAVNPDGFNKVLRSLLDELGREAASGSSVQKSAWGDKKVPSSSVDIIYGLVDCLPDLSYLDCLDCLHMLQKFLPTCCNNSMGVRVIGISCQLNYETKAQKTIRQFRTYDSLVFFIYMSNFVFIVQFFLFLNIIVYFLGASLEDTTDEISCVEMIQFDLDSIKAATNNFASENKLGQGGFGVVYKGRLAVGRPIAVKRLANNSQQGDAEFKNEVLLVLKLQHRNLVRLLGFCLQGSERLLIYEFIPNGSLDNFIFDPQKRTQLNWERRYKIINGIARGLLYLHEDSRFRIIHRDLKASNILLDQEMNPKIGDFGMARLFEVDQTRGNTNRIVGTFGYMAPEYVKHGHFSVKSDVFSFGILVLEILSGKKNNNSHNGEHSEDLSSFVWTNWRAGTTTNVIDSTLTVGSRMDMERCIHIGLLCIQENLVDRPTMNSIVTMLSSSTLTLPIPHKPAFFLHSMSTNNHIVSRSDGNGRENPSIQPSINNLSITEIHARQGPIMKTHESNPSIPTPPSIYYLILSSQFYIPRENKMDMGILFLRLSIRLFLLFSLFSQLMFITTTTSQPDFFYHICSEKGNYTNNSPFEKNLDNVLASISSNSNTDTRHVDYGFYNATSGEDPDTANAKVLCRKGVPLEQCRTCVNNSVLRIKQNCPNQKEGAGWYGDCQILYSNNSVHDETDLPAFRILFNTGRAPDQNGFNEELRELLDGLRVEAASGTSIRKSAAGDVKLQNPNTYTIYGLVDCFPDMSYFSCDVCLSRLQSNLPTCCSGSIGARLIAASCQINYEIHPLYESLLPPPPSPLPLRPSDSDLPDFPTSSSPPTQGNNSNTIIIVIVVTVSIASVIILIVGICLVRRFRKRKQKGLLRKFGNVDVEDASDEISIVETIQFDFDVIKDATNDFSNENKLGQGGFGAVYKGKLPNGQHIAVKRLAHNSQQGDAEFKNEVLLVVKLQHRNLVRLLGFCLQGSERLLIYEFVPNGSLDHFIFDFEKRILLDWGRRYKIINGIARGLLYLHEDSRLRIIHRDLKASNILLDEEMNPKIADFGLARLFEVDETQGNTSRIVGTYGYMAPEYITHGQFSIKSDVFSFGVLVLEIVSGQKNNCLSNGENREDLTSFTWNNWRAGATTNVIDSTLGIGSRIEMIRCIHIGLLCVQENVANRPTMASVVMMLSSSSLTLPIPSKPAFFMDSVTGGSNTNEFNHSKSTTLQHSDNETSVTELHPR</sequence>
<dbReference type="GO" id="GO:0006979">
    <property type="term" value="P:response to oxidative stress"/>
    <property type="evidence" value="ECO:0007669"/>
    <property type="project" value="UniProtKB-ARBA"/>
</dbReference>
<feature type="domain" description="Protein kinase" evidence="20">
    <location>
        <begin position="1081"/>
        <end position="1389"/>
    </location>
</feature>
<dbReference type="EMBL" id="SSTE01010327">
    <property type="protein sequence ID" value="KAA0052751.1"/>
    <property type="molecule type" value="Genomic_DNA"/>
</dbReference>
<evidence type="ECO:0000259" key="21">
    <source>
        <dbReference type="PROSITE" id="PS51473"/>
    </source>
</evidence>
<feature type="domain" description="Gnk2-homologous" evidence="21">
    <location>
        <begin position="3453"/>
        <end position="3561"/>
    </location>
</feature>
<keyword evidence="2" id="KW-0723">Serine/threonine-protein kinase</keyword>
<dbReference type="InterPro" id="IPR000719">
    <property type="entry name" value="Prot_kinase_dom"/>
</dbReference>
<feature type="domain" description="Gnk2-homologous" evidence="21">
    <location>
        <begin position="2768"/>
        <end position="2873"/>
    </location>
</feature>
<evidence type="ECO:0000256" key="18">
    <source>
        <dbReference type="SAM" id="MobiDB-lite"/>
    </source>
</evidence>
<dbReference type="Pfam" id="PF01657">
    <property type="entry name" value="Stress-antifung"/>
    <property type="match status" value="10"/>
</dbReference>
<evidence type="ECO:0000256" key="6">
    <source>
        <dbReference type="ARBA" id="ARBA00022729"/>
    </source>
</evidence>
<dbReference type="OrthoDB" id="4062651at2759"/>
<comment type="catalytic activity">
    <reaction evidence="15">
        <text>L-seryl-[protein] + ATP = O-phospho-L-seryl-[protein] + ADP + H(+)</text>
        <dbReference type="Rhea" id="RHEA:17989"/>
        <dbReference type="Rhea" id="RHEA-COMP:9863"/>
        <dbReference type="Rhea" id="RHEA-COMP:11604"/>
        <dbReference type="ChEBI" id="CHEBI:15378"/>
        <dbReference type="ChEBI" id="CHEBI:29999"/>
        <dbReference type="ChEBI" id="CHEBI:30616"/>
        <dbReference type="ChEBI" id="CHEBI:83421"/>
        <dbReference type="ChEBI" id="CHEBI:456216"/>
    </reaction>
</comment>
<feature type="transmembrane region" description="Helical" evidence="19">
    <location>
        <begin position="3716"/>
        <end position="3739"/>
    </location>
</feature>
<feature type="transmembrane region" description="Helical" evidence="19">
    <location>
        <begin position="3002"/>
        <end position="3026"/>
    </location>
</feature>
<evidence type="ECO:0000256" key="10">
    <source>
        <dbReference type="ARBA" id="ARBA00022840"/>
    </source>
</evidence>
<keyword evidence="10 17" id="KW-0067">ATP-binding</keyword>
<dbReference type="FunFam" id="1.10.510.10:FF:000343">
    <property type="entry name" value="Cysteine-rich receptor-like protein kinase 28"/>
    <property type="match status" value="4"/>
</dbReference>
<dbReference type="FunFam" id="3.30.200.20:FF:000924">
    <property type="entry name" value="Uncharacterized protein"/>
    <property type="match status" value="1"/>
</dbReference>
<evidence type="ECO:0000313" key="23">
    <source>
        <dbReference type="Proteomes" id="UP000321393"/>
    </source>
</evidence>
<dbReference type="CDD" id="cd23509">
    <property type="entry name" value="Gnk2-like"/>
    <property type="match status" value="12"/>
</dbReference>
<dbReference type="GO" id="GO:0004674">
    <property type="term" value="F:protein serine/threonine kinase activity"/>
    <property type="evidence" value="ECO:0007669"/>
    <property type="project" value="UniProtKB-KW"/>
</dbReference>
<keyword evidence="3" id="KW-0597">Phosphoprotein</keyword>
<feature type="domain" description="Protein kinase" evidence="20">
    <location>
        <begin position="3057"/>
        <end position="3332"/>
    </location>
</feature>
<feature type="binding site" evidence="17">
    <location>
        <position position="2470"/>
    </location>
    <ligand>
        <name>ATP</name>
        <dbReference type="ChEBI" id="CHEBI:30616"/>
    </ligand>
</feature>
<feature type="domain" description="Protein kinase" evidence="20">
    <location>
        <begin position="3786"/>
        <end position="4061"/>
    </location>
</feature>
<feature type="domain" description="Gnk2-homologous" evidence="21">
    <location>
        <begin position="188"/>
        <end position="293"/>
    </location>
</feature>
<evidence type="ECO:0000313" key="22">
    <source>
        <dbReference type="EMBL" id="KAA0052751.1"/>
    </source>
</evidence>
<dbReference type="GO" id="GO:0005524">
    <property type="term" value="F:ATP binding"/>
    <property type="evidence" value="ECO:0007669"/>
    <property type="project" value="UniProtKB-UniRule"/>
</dbReference>
<dbReference type="Gene3D" id="1.10.510.10">
    <property type="entry name" value="Transferase(Phosphotransferase) domain 1"/>
    <property type="match status" value="7"/>
</dbReference>
<keyword evidence="12 19" id="KW-0472">Membrane</keyword>
<dbReference type="GO" id="GO:0009737">
    <property type="term" value="P:response to abscisic acid"/>
    <property type="evidence" value="ECO:0007669"/>
    <property type="project" value="UniProtKB-ARBA"/>
</dbReference>
<dbReference type="FunFam" id="1.10.510.10:FF:000129">
    <property type="entry name" value="cysteine-rich receptor-like protein kinase 10"/>
    <property type="match status" value="3"/>
</dbReference>
<dbReference type="InterPro" id="IPR038408">
    <property type="entry name" value="GNK2_sf"/>
</dbReference>
<accession>A0A5A7UGV3</accession>
<dbReference type="CDD" id="cd14066">
    <property type="entry name" value="STKc_IRAK"/>
    <property type="match status" value="5"/>
</dbReference>
<dbReference type="Gene3D" id="3.30.200.20">
    <property type="entry name" value="Phosphorylase Kinase, domain 1"/>
    <property type="match status" value="7"/>
</dbReference>
<evidence type="ECO:0000256" key="5">
    <source>
        <dbReference type="ARBA" id="ARBA00022692"/>
    </source>
</evidence>
<evidence type="ECO:0000256" key="17">
    <source>
        <dbReference type="PROSITE-ProRule" id="PRU10141"/>
    </source>
</evidence>
<evidence type="ECO:0000256" key="12">
    <source>
        <dbReference type="ARBA" id="ARBA00023136"/>
    </source>
</evidence>
<evidence type="ECO:0000256" key="14">
    <source>
        <dbReference type="ARBA" id="ARBA00023180"/>
    </source>
</evidence>
<feature type="compositionally biased region" description="Polar residues" evidence="18">
    <location>
        <begin position="2055"/>
        <end position="2069"/>
    </location>
</feature>
<dbReference type="PROSITE" id="PS51473">
    <property type="entry name" value="GNK2"/>
    <property type="match status" value="12"/>
</dbReference>
<dbReference type="InterPro" id="IPR011009">
    <property type="entry name" value="Kinase-like_dom_sf"/>
</dbReference>
<dbReference type="GO" id="GO:0005886">
    <property type="term" value="C:plasma membrane"/>
    <property type="evidence" value="ECO:0007669"/>
    <property type="project" value="TreeGrafter"/>
</dbReference>
<dbReference type="FunFam" id="3.30.430.20:FF:000003">
    <property type="entry name" value="Cysteine-rich RLK (RECEPTOR-like protein kinase) 10"/>
    <property type="match status" value="2"/>
</dbReference>
<keyword evidence="9 22" id="KW-0418">Kinase</keyword>
<dbReference type="InterPro" id="IPR002902">
    <property type="entry name" value="GNK2"/>
</dbReference>
<dbReference type="InterPro" id="IPR001245">
    <property type="entry name" value="Ser-Thr/Tyr_kinase_cat_dom"/>
</dbReference>
<evidence type="ECO:0000256" key="1">
    <source>
        <dbReference type="ARBA" id="ARBA00004167"/>
    </source>
</evidence>
<proteinExistence type="predicted"/>
<feature type="region of interest" description="Disordered" evidence="18">
    <location>
        <begin position="3685"/>
        <end position="3708"/>
    </location>
</feature>
<feature type="binding site" evidence="17">
    <location>
        <position position="1109"/>
    </location>
    <ligand>
        <name>ATP</name>
        <dbReference type="ChEBI" id="CHEBI:30616"/>
    </ligand>
</feature>
<feature type="transmembrane region" description="Helical" evidence="19">
    <location>
        <begin position="1012"/>
        <end position="1036"/>
    </location>
</feature>
<evidence type="ECO:0000256" key="7">
    <source>
        <dbReference type="ARBA" id="ARBA00022737"/>
    </source>
</evidence>
<feature type="domain" description="Gnk2-homologous" evidence="21">
    <location>
        <begin position="2258"/>
        <end position="2367"/>
    </location>
</feature>
<feature type="domain" description="Gnk2-homologous" evidence="21">
    <location>
        <begin position="295"/>
        <end position="399"/>
    </location>
</feature>
<evidence type="ECO:0000256" key="4">
    <source>
        <dbReference type="ARBA" id="ARBA00022679"/>
    </source>
</evidence>
<dbReference type="PROSITE" id="PS00107">
    <property type="entry name" value="PROTEIN_KINASE_ATP"/>
    <property type="match status" value="5"/>
</dbReference>
<dbReference type="Proteomes" id="UP000321393">
    <property type="component" value="Unassembled WGS sequence"/>
</dbReference>
<feature type="domain" description="Protein kinase" evidence="20">
    <location>
        <begin position="1741"/>
        <end position="2025"/>
    </location>
</feature>
<keyword evidence="7" id="KW-0677">Repeat</keyword>
<reference evidence="22 23" key="1">
    <citation type="submission" date="2019-08" db="EMBL/GenBank/DDBJ databases">
        <title>Draft genome sequences of two oriental melons (Cucumis melo L. var makuwa).</title>
        <authorList>
            <person name="Kwon S.-Y."/>
        </authorList>
    </citation>
    <scope>NUCLEOTIDE SEQUENCE [LARGE SCALE GENOMIC DNA]</scope>
    <source>
        <strain evidence="23">cv. SW 3</strain>
        <tissue evidence="22">Leaf</tissue>
    </source>
</reference>
<evidence type="ECO:0000259" key="20">
    <source>
        <dbReference type="PROSITE" id="PS50011"/>
    </source>
</evidence>
<evidence type="ECO:0000256" key="2">
    <source>
        <dbReference type="ARBA" id="ARBA00022527"/>
    </source>
</evidence>
<dbReference type="PANTHER" id="PTHR27002">
    <property type="entry name" value="RECEPTOR-LIKE SERINE/THREONINE-PROTEIN KINASE SD1-8"/>
    <property type="match status" value="1"/>
</dbReference>
<dbReference type="FunFam" id="3.30.200.20:FF:000142">
    <property type="entry name" value="Cysteine-rich receptor-like protein kinase 10"/>
    <property type="match status" value="5"/>
</dbReference>
<comment type="catalytic activity">
    <reaction evidence="16">
        <text>L-threonyl-[protein] + ATP = O-phospho-L-threonyl-[protein] + ADP + H(+)</text>
        <dbReference type="Rhea" id="RHEA:46608"/>
        <dbReference type="Rhea" id="RHEA-COMP:11060"/>
        <dbReference type="Rhea" id="RHEA-COMP:11605"/>
        <dbReference type="ChEBI" id="CHEBI:15378"/>
        <dbReference type="ChEBI" id="CHEBI:30013"/>
        <dbReference type="ChEBI" id="CHEBI:30616"/>
        <dbReference type="ChEBI" id="CHEBI:61977"/>
        <dbReference type="ChEBI" id="CHEBI:456216"/>
    </reaction>
</comment>
<gene>
    <name evidence="22" type="ORF">E6C27_scaffold120G003670</name>
</gene>
<organism evidence="22 23">
    <name type="scientific">Cucumis melo var. makuwa</name>
    <name type="common">Oriental melon</name>
    <dbReference type="NCBI Taxonomy" id="1194695"/>
    <lineage>
        <taxon>Eukaryota</taxon>
        <taxon>Viridiplantae</taxon>
        <taxon>Streptophyta</taxon>
        <taxon>Embryophyta</taxon>
        <taxon>Tracheophyta</taxon>
        <taxon>Spermatophyta</taxon>
        <taxon>Magnoliopsida</taxon>
        <taxon>eudicotyledons</taxon>
        <taxon>Gunneridae</taxon>
        <taxon>Pentapetalae</taxon>
        <taxon>rosids</taxon>
        <taxon>fabids</taxon>
        <taxon>Cucurbitales</taxon>
        <taxon>Cucurbitaceae</taxon>
        <taxon>Benincaseae</taxon>
        <taxon>Cucumis</taxon>
    </lineage>
</organism>
<feature type="domain" description="Protein kinase" evidence="20">
    <location>
        <begin position="416"/>
        <end position="701"/>
    </location>
</feature>
<comment type="caution">
    <text evidence="22">The sequence shown here is derived from an EMBL/GenBank/DDBJ whole genome shotgun (WGS) entry which is preliminary data.</text>
</comment>
<feature type="domain" description="Gnk2-homologous" evidence="21">
    <location>
        <begin position="3567"/>
        <end position="3676"/>
    </location>
</feature>
<dbReference type="PROSITE" id="PS00108">
    <property type="entry name" value="PROTEIN_KINASE_ST"/>
    <property type="match status" value="7"/>
</dbReference>
<feature type="binding site" evidence="17">
    <location>
        <position position="1769"/>
    </location>
    <ligand>
        <name>ATP</name>
        <dbReference type="ChEBI" id="CHEBI:30616"/>
    </ligand>
</feature>
<keyword evidence="4" id="KW-0808">Transferase</keyword>
<comment type="subcellular location">
    <subcellularLocation>
        <location evidence="1">Membrane</location>
        <topology evidence="1">Single-pass membrane protein</topology>
    </subcellularLocation>
</comment>
<feature type="domain" description="Gnk2-homologous" evidence="21">
    <location>
        <begin position="2879"/>
        <end position="2988"/>
    </location>
</feature>
<feature type="binding site" evidence="17">
    <location>
        <position position="3814"/>
    </location>
    <ligand>
        <name>ATP</name>
        <dbReference type="ChEBI" id="CHEBI:30616"/>
    </ligand>
</feature>
<evidence type="ECO:0000256" key="19">
    <source>
        <dbReference type="SAM" id="Phobius"/>
    </source>
</evidence>
<feature type="domain" description="Gnk2-homologous" evidence="21">
    <location>
        <begin position="1567"/>
        <end position="1676"/>
    </location>
</feature>
<keyword evidence="13 22" id="KW-0675">Receptor</keyword>
<feature type="domain" description="Gnk2-homologous" evidence="21">
    <location>
        <begin position="1457"/>
        <end position="1561"/>
    </location>
</feature>
<protein>
    <submittedName>
        <fullName evidence="22">Cysteine-rich receptor-like protein kinase 10</fullName>
    </submittedName>
</protein>
<dbReference type="InterPro" id="IPR008271">
    <property type="entry name" value="Ser/Thr_kinase_AS"/>
</dbReference>
<dbReference type="Gene3D" id="3.30.430.20">
    <property type="entry name" value="Gnk2 domain, C-X8-C-X2-C motif"/>
    <property type="match status" value="11"/>
</dbReference>
<evidence type="ECO:0000256" key="9">
    <source>
        <dbReference type="ARBA" id="ARBA00022777"/>
    </source>
</evidence>
<evidence type="ECO:0000256" key="11">
    <source>
        <dbReference type="ARBA" id="ARBA00022989"/>
    </source>
</evidence>
<evidence type="ECO:0000256" key="16">
    <source>
        <dbReference type="ARBA" id="ARBA00047951"/>
    </source>
</evidence>
<feature type="region of interest" description="Disordered" evidence="18">
    <location>
        <begin position="2047"/>
        <end position="2069"/>
    </location>
</feature>
<dbReference type="PROSITE" id="PS50011">
    <property type="entry name" value="PROTEIN_KINASE_DOM"/>
    <property type="match status" value="7"/>
</dbReference>
<feature type="domain" description="Protein kinase" evidence="20">
    <location>
        <begin position="2442"/>
        <end position="2717"/>
    </location>
</feature>
<feature type="binding site" evidence="17">
    <location>
        <position position="3085"/>
    </location>
    <ligand>
        <name>ATP</name>
        <dbReference type="ChEBI" id="CHEBI:30616"/>
    </ligand>
</feature>
<feature type="domain" description="Gnk2-homologous" evidence="21">
    <location>
        <begin position="771"/>
        <end position="877"/>
    </location>
</feature>
<feature type="transmembrane region" description="Helical" evidence="19">
    <location>
        <begin position="3424"/>
        <end position="3444"/>
    </location>
</feature>
<keyword evidence="8 17" id="KW-0547">Nucleotide-binding</keyword>
<evidence type="ECO:0000256" key="15">
    <source>
        <dbReference type="ARBA" id="ARBA00047558"/>
    </source>
</evidence>
<evidence type="ECO:0000256" key="13">
    <source>
        <dbReference type="ARBA" id="ARBA00023170"/>
    </source>
</evidence>
<keyword evidence="11 19" id="KW-1133">Transmembrane helix</keyword>
<evidence type="ECO:0000256" key="8">
    <source>
        <dbReference type="ARBA" id="ARBA00022741"/>
    </source>
</evidence>
<dbReference type="InterPro" id="IPR017441">
    <property type="entry name" value="Protein_kinase_ATP_BS"/>
</dbReference>
<feature type="domain" description="Gnk2-homologous" evidence="21">
    <location>
        <begin position="880"/>
        <end position="984"/>
    </location>
</feature>
<keyword evidence="6" id="KW-0732">Signal</keyword>
<name>A0A5A7UGV3_CUCMM</name>
<keyword evidence="14" id="KW-0325">Glycoprotein</keyword>
<feature type="domain" description="Gnk2-homologous" evidence="21">
    <location>
        <begin position="2148"/>
        <end position="2252"/>
    </location>
</feature>
<dbReference type="Pfam" id="PF07714">
    <property type="entry name" value="PK_Tyr_Ser-Thr"/>
    <property type="match status" value="6"/>
</dbReference>
<dbReference type="PANTHER" id="PTHR27002:SF1073">
    <property type="entry name" value="CYSTEINE-RICH RECEPTOR-LIKE PROTEIN KINASE 29"/>
    <property type="match status" value="1"/>
</dbReference>
<dbReference type="SMART" id="SM00220">
    <property type="entry name" value="S_TKc"/>
    <property type="match status" value="7"/>
</dbReference>
<feature type="domain" description="Protein kinase" evidence="20">
    <location>
        <begin position="1"/>
        <end position="268"/>
    </location>
</feature>
<dbReference type="Pfam" id="PF00069">
    <property type="entry name" value="Pkinase"/>
    <property type="match status" value="1"/>
</dbReference>
<evidence type="ECO:0000256" key="3">
    <source>
        <dbReference type="ARBA" id="ARBA00022553"/>
    </source>
</evidence>